<sequence>MGLERERHDGNTPTPSITTRPHTPGPDPIYPLYTPIYLFHFPCRGPSFHRQRHRLSPPGFVFSEGVGLGWVEGGGGGGGGGGCDSYLDVPSANWGCEINRNVRCVRKEEGKFVKRVVVVVVVVV</sequence>
<reference evidence="2" key="1">
    <citation type="submission" date="2023-10" db="EMBL/GenBank/DDBJ databases">
        <title>Genome assemblies of two species of porcelain crab, Petrolisthes cinctipes and Petrolisthes manimaculis (Anomura: Porcellanidae).</title>
        <authorList>
            <person name="Angst P."/>
        </authorList>
    </citation>
    <scope>NUCLEOTIDE SEQUENCE</scope>
    <source>
        <strain evidence="2">PB745_01</strain>
        <tissue evidence="2">Gill</tissue>
    </source>
</reference>
<dbReference type="EMBL" id="JAWQEG010004929">
    <property type="protein sequence ID" value="KAK3859752.1"/>
    <property type="molecule type" value="Genomic_DNA"/>
</dbReference>
<keyword evidence="3" id="KW-1185">Reference proteome</keyword>
<feature type="compositionally biased region" description="Basic and acidic residues" evidence="1">
    <location>
        <begin position="1"/>
        <end position="10"/>
    </location>
</feature>
<name>A0AAE1EQT2_PETCI</name>
<evidence type="ECO:0000256" key="1">
    <source>
        <dbReference type="SAM" id="MobiDB-lite"/>
    </source>
</evidence>
<feature type="compositionally biased region" description="Polar residues" evidence="1">
    <location>
        <begin position="11"/>
        <end position="21"/>
    </location>
</feature>
<comment type="caution">
    <text evidence="2">The sequence shown here is derived from an EMBL/GenBank/DDBJ whole genome shotgun (WGS) entry which is preliminary data.</text>
</comment>
<evidence type="ECO:0000313" key="3">
    <source>
        <dbReference type="Proteomes" id="UP001286313"/>
    </source>
</evidence>
<protein>
    <submittedName>
        <fullName evidence="2">Uncharacterized protein</fullName>
    </submittedName>
</protein>
<accession>A0AAE1EQT2</accession>
<dbReference type="AlphaFoldDB" id="A0AAE1EQT2"/>
<feature type="region of interest" description="Disordered" evidence="1">
    <location>
        <begin position="1"/>
        <end position="28"/>
    </location>
</feature>
<organism evidence="2 3">
    <name type="scientific">Petrolisthes cinctipes</name>
    <name type="common">Flat porcelain crab</name>
    <dbReference type="NCBI Taxonomy" id="88211"/>
    <lineage>
        <taxon>Eukaryota</taxon>
        <taxon>Metazoa</taxon>
        <taxon>Ecdysozoa</taxon>
        <taxon>Arthropoda</taxon>
        <taxon>Crustacea</taxon>
        <taxon>Multicrustacea</taxon>
        <taxon>Malacostraca</taxon>
        <taxon>Eumalacostraca</taxon>
        <taxon>Eucarida</taxon>
        <taxon>Decapoda</taxon>
        <taxon>Pleocyemata</taxon>
        <taxon>Anomura</taxon>
        <taxon>Galatheoidea</taxon>
        <taxon>Porcellanidae</taxon>
        <taxon>Petrolisthes</taxon>
    </lineage>
</organism>
<gene>
    <name evidence="2" type="ORF">Pcinc_034152</name>
</gene>
<evidence type="ECO:0000313" key="2">
    <source>
        <dbReference type="EMBL" id="KAK3859752.1"/>
    </source>
</evidence>
<dbReference type="Proteomes" id="UP001286313">
    <property type="component" value="Unassembled WGS sequence"/>
</dbReference>
<proteinExistence type="predicted"/>